<gene>
    <name evidence="7" type="ORF">GSMUA_247330.1</name>
</gene>
<keyword evidence="5 6" id="KW-0472">Membrane</keyword>
<dbReference type="PANTHER" id="PTHR21716">
    <property type="entry name" value="TRANSMEMBRANE PROTEIN"/>
    <property type="match status" value="1"/>
</dbReference>
<reference evidence="7" key="1">
    <citation type="submission" date="2021-03" db="EMBL/GenBank/DDBJ databases">
        <authorList>
            <consortium name="Genoscope - CEA"/>
            <person name="William W."/>
        </authorList>
    </citation>
    <scope>NUCLEOTIDE SEQUENCE</scope>
    <source>
        <strain evidence="7">Doubled-haploid Pahang</strain>
    </source>
</reference>
<evidence type="ECO:0000256" key="3">
    <source>
        <dbReference type="ARBA" id="ARBA00022692"/>
    </source>
</evidence>
<evidence type="ECO:0000256" key="5">
    <source>
        <dbReference type="ARBA" id="ARBA00023136"/>
    </source>
</evidence>
<feature type="transmembrane region" description="Helical" evidence="6">
    <location>
        <begin position="186"/>
        <end position="204"/>
    </location>
</feature>
<feature type="transmembrane region" description="Helical" evidence="6">
    <location>
        <begin position="124"/>
        <end position="143"/>
    </location>
</feature>
<dbReference type="Proteomes" id="UP000012960">
    <property type="component" value="Unplaced"/>
</dbReference>
<protein>
    <submittedName>
        <fullName evidence="7">(wild Malaysian banana) hypothetical protein</fullName>
    </submittedName>
</protein>
<keyword evidence="4 6" id="KW-1133">Transmembrane helix</keyword>
<keyword evidence="9" id="KW-1185">Reference proteome</keyword>
<comment type="subcellular location">
    <subcellularLocation>
        <location evidence="1">Membrane</location>
        <topology evidence="1">Multi-pass membrane protein</topology>
    </subcellularLocation>
</comment>
<name>A0A804KPR1_MUSAM</name>
<keyword evidence="3 6" id="KW-0812">Transmembrane</keyword>
<dbReference type="EnsemblPlants" id="Ma09_t28640.1">
    <property type="protein sequence ID" value="Ma09_p28640.1"/>
    <property type="gene ID" value="Ma09_g28640"/>
</dbReference>
<comment type="similarity">
    <text evidence="2">Belongs to the autoinducer-2 exporter (AI-2E) (TC 2.A.86) family.</text>
</comment>
<organism evidence="8 9">
    <name type="scientific">Musa acuminata subsp. malaccensis</name>
    <name type="common">Wild banana</name>
    <name type="synonym">Musa malaccensis</name>
    <dbReference type="NCBI Taxonomy" id="214687"/>
    <lineage>
        <taxon>Eukaryota</taxon>
        <taxon>Viridiplantae</taxon>
        <taxon>Streptophyta</taxon>
        <taxon>Embryophyta</taxon>
        <taxon>Tracheophyta</taxon>
        <taxon>Spermatophyta</taxon>
        <taxon>Magnoliopsida</taxon>
        <taxon>Liliopsida</taxon>
        <taxon>Zingiberales</taxon>
        <taxon>Musaceae</taxon>
        <taxon>Musa</taxon>
    </lineage>
</organism>
<dbReference type="Gramene" id="Ma09_t28640.1">
    <property type="protein sequence ID" value="Ma09_p28640.1"/>
    <property type="gene ID" value="Ma09_g28640"/>
</dbReference>
<dbReference type="OMA" id="ERNIMGP"/>
<evidence type="ECO:0000256" key="6">
    <source>
        <dbReference type="SAM" id="Phobius"/>
    </source>
</evidence>
<feature type="transmembrane region" description="Helical" evidence="6">
    <location>
        <begin position="155"/>
        <end position="174"/>
    </location>
</feature>
<dbReference type="PANTHER" id="PTHR21716:SF72">
    <property type="entry name" value="TRANSMEMBRANE PROTEIN C9ORF5 PROTEIN"/>
    <property type="match status" value="1"/>
</dbReference>
<evidence type="ECO:0000256" key="1">
    <source>
        <dbReference type="ARBA" id="ARBA00004141"/>
    </source>
</evidence>
<evidence type="ECO:0000313" key="7">
    <source>
        <dbReference type="EMBL" id="CAG1836764.1"/>
    </source>
</evidence>
<evidence type="ECO:0000313" key="8">
    <source>
        <dbReference type="EnsemblPlants" id="Ma09_p28640.1"/>
    </source>
</evidence>
<feature type="transmembrane region" description="Helical" evidence="6">
    <location>
        <begin position="94"/>
        <end position="112"/>
    </location>
</feature>
<dbReference type="AlphaFoldDB" id="A0A804KPR1"/>
<feature type="transmembrane region" description="Helical" evidence="6">
    <location>
        <begin position="15"/>
        <end position="33"/>
    </location>
</feature>
<feature type="transmembrane region" description="Helical" evidence="6">
    <location>
        <begin position="61"/>
        <end position="88"/>
    </location>
</feature>
<accession>A0A804KPR1</accession>
<dbReference type="InterPro" id="IPR002549">
    <property type="entry name" value="AI-2E-like"/>
</dbReference>
<dbReference type="GO" id="GO:0016020">
    <property type="term" value="C:membrane"/>
    <property type="evidence" value="ECO:0007669"/>
    <property type="project" value="UniProtKB-SubCell"/>
</dbReference>
<proteinExistence type="inferred from homology"/>
<dbReference type="InParanoid" id="A0A804KPR1"/>
<sequence>MFSIGLKFVSGTVELLNFVSQLMGFLWMLFYLITLESGGATEQGIGMIPISKSMRVRCVEVIDHAISSVLLATAKIAIFHGCLTWLLFRFLVHFLYLSTILAFINALVPIFPPWLSSIPAVIQLLIEGRYIWAVGLAAIHLMLMDYGTSVVQEEIPGHSAYLTGLSIIGGMTLFPNALERNIMGPLIMMVVIALKILYAEFVLAESEENSN</sequence>
<evidence type="ECO:0000313" key="9">
    <source>
        <dbReference type="Proteomes" id="UP000012960"/>
    </source>
</evidence>
<reference evidence="8" key="2">
    <citation type="submission" date="2021-05" db="UniProtKB">
        <authorList>
            <consortium name="EnsemblPlants"/>
        </authorList>
    </citation>
    <scope>IDENTIFICATION</scope>
    <source>
        <strain evidence="8">subsp. malaccensis</strain>
    </source>
</reference>
<evidence type="ECO:0000256" key="4">
    <source>
        <dbReference type="ARBA" id="ARBA00022989"/>
    </source>
</evidence>
<dbReference type="EMBL" id="HG996474">
    <property type="protein sequence ID" value="CAG1836764.1"/>
    <property type="molecule type" value="Genomic_DNA"/>
</dbReference>
<evidence type="ECO:0000256" key="2">
    <source>
        <dbReference type="ARBA" id="ARBA00009773"/>
    </source>
</evidence>